<dbReference type="PANTHER" id="PTHR34836:SF9">
    <property type="entry name" value="RECEPTOR LIGAND BINDING REGION DOMAIN-CONTAINING PROTEIN"/>
    <property type="match status" value="1"/>
</dbReference>
<keyword evidence="2" id="KW-0812">Transmembrane</keyword>
<protein>
    <recommendedName>
        <fullName evidence="6">Receptor ligand binding region domain-containing protein</fullName>
    </recommendedName>
</protein>
<comment type="subcellular location">
    <subcellularLocation>
        <location evidence="1">Membrane</location>
    </subcellularLocation>
</comment>
<keyword evidence="4" id="KW-0472">Membrane</keyword>
<keyword evidence="3" id="KW-1133">Transmembrane helix</keyword>
<evidence type="ECO:0000313" key="8">
    <source>
        <dbReference type="Proteomes" id="UP000593564"/>
    </source>
</evidence>
<reference evidence="7 8" key="2">
    <citation type="submission" date="2020-07" db="EMBL/GenBank/DDBJ databases">
        <title>Genome assembly of wild tea tree DASZ reveals pedigree and selection history of tea varieties.</title>
        <authorList>
            <person name="Zhang W."/>
        </authorList>
    </citation>
    <scope>NUCLEOTIDE SEQUENCE [LARGE SCALE GENOMIC DNA]</scope>
    <source>
        <strain evidence="8">cv. G240</strain>
        <tissue evidence="7">Leaf</tissue>
    </source>
</reference>
<keyword evidence="5" id="KW-0732">Signal</keyword>
<name>A0A7J7H6N7_CAMSI</name>
<dbReference type="SUPFAM" id="SSF53822">
    <property type="entry name" value="Periplasmic binding protein-like I"/>
    <property type="match status" value="1"/>
</dbReference>
<comment type="caution">
    <text evidence="7">The sequence shown here is derived from an EMBL/GenBank/DDBJ whole genome shotgun (WGS) entry which is preliminary data.</text>
</comment>
<dbReference type="AlphaFoldDB" id="A0A7J7H6N7"/>
<feature type="signal peptide" evidence="5">
    <location>
        <begin position="1"/>
        <end position="28"/>
    </location>
</feature>
<evidence type="ECO:0000256" key="4">
    <source>
        <dbReference type="ARBA" id="ARBA00023136"/>
    </source>
</evidence>
<proteinExistence type="predicted"/>
<gene>
    <name evidence="7" type="ORF">HYC85_014610</name>
</gene>
<evidence type="ECO:0000256" key="1">
    <source>
        <dbReference type="ARBA" id="ARBA00004370"/>
    </source>
</evidence>
<dbReference type="Proteomes" id="UP000593564">
    <property type="component" value="Unassembled WGS sequence"/>
</dbReference>
<dbReference type="InterPro" id="IPR001828">
    <property type="entry name" value="ANF_lig-bd_rcpt"/>
</dbReference>
<dbReference type="Pfam" id="PF01094">
    <property type="entry name" value="ANF_receptor"/>
    <property type="match status" value="1"/>
</dbReference>
<evidence type="ECO:0000259" key="6">
    <source>
        <dbReference type="Pfam" id="PF01094"/>
    </source>
</evidence>
<evidence type="ECO:0000256" key="5">
    <source>
        <dbReference type="SAM" id="SignalP"/>
    </source>
</evidence>
<dbReference type="InterPro" id="IPR028082">
    <property type="entry name" value="Peripla_BP_I"/>
</dbReference>
<dbReference type="InterPro" id="IPR015683">
    <property type="entry name" value="Ionotropic_Glu_rcpt"/>
</dbReference>
<sequence length="305" mass="34081">MKVVSHLLFSVLTLVFLLLSQLPRRAYGGTNMAEETNHVKKSIVGAIVDFSSRIGREEKVAMELAIDDFYFNTNISLILEVSDSGGDPIQAAHAATNLINTHHVQAILGPRSWTRASLVSEIGSQTHTPILSFADSPPWATTRWPFLLQASPSPSAQMKAVAAIVQSWGWRQVNVIYEDTNSAATGVIPHLHHSLKEVGAEISHLVGLPFFASSTSFSPELEKLKKGQCRFFVVHTSFPLAIRLFKKANKIGMMERDYVWIIHRSHSKPCPCYQSLRHCFNARRVGSENIFQRNWVPLPSFLHTI</sequence>
<feature type="domain" description="Receptor ligand binding region" evidence="6">
    <location>
        <begin position="59"/>
        <end position="262"/>
    </location>
</feature>
<evidence type="ECO:0000256" key="3">
    <source>
        <dbReference type="ARBA" id="ARBA00022989"/>
    </source>
</evidence>
<dbReference type="PANTHER" id="PTHR34836">
    <property type="entry name" value="OS06G0188250 PROTEIN"/>
    <property type="match status" value="1"/>
</dbReference>
<evidence type="ECO:0000256" key="2">
    <source>
        <dbReference type="ARBA" id="ARBA00022692"/>
    </source>
</evidence>
<feature type="chain" id="PRO_5029777383" description="Receptor ligand binding region domain-containing protein" evidence="5">
    <location>
        <begin position="29"/>
        <end position="305"/>
    </location>
</feature>
<dbReference type="FunFam" id="3.40.50.2300:FF:000188">
    <property type="entry name" value="Glutamate receptor"/>
    <property type="match status" value="1"/>
</dbReference>
<reference evidence="8" key="1">
    <citation type="journal article" date="2020" name="Nat. Commun.">
        <title>Genome assembly of wild tea tree DASZ reveals pedigree and selection history of tea varieties.</title>
        <authorList>
            <person name="Zhang W."/>
            <person name="Zhang Y."/>
            <person name="Qiu H."/>
            <person name="Guo Y."/>
            <person name="Wan H."/>
            <person name="Zhang X."/>
            <person name="Scossa F."/>
            <person name="Alseekh S."/>
            <person name="Zhang Q."/>
            <person name="Wang P."/>
            <person name="Xu L."/>
            <person name="Schmidt M.H."/>
            <person name="Jia X."/>
            <person name="Li D."/>
            <person name="Zhu A."/>
            <person name="Guo F."/>
            <person name="Chen W."/>
            <person name="Ni D."/>
            <person name="Usadel B."/>
            <person name="Fernie A.R."/>
            <person name="Wen W."/>
        </authorList>
    </citation>
    <scope>NUCLEOTIDE SEQUENCE [LARGE SCALE GENOMIC DNA]</scope>
    <source>
        <strain evidence="8">cv. G240</strain>
    </source>
</reference>
<keyword evidence="8" id="KW-1185">Reference proteome</keyword>
<evidence type="ECO:0000313" key="7">
    <source>
        <dbReference type="EMBL" id="KAF5948653.1"/>
    </source>
</evidence>
<organism evidence="7 8">
    <name type="scientific">Camellia sinensis</name>
    <name type="common">Tea plant</name>
    <name type="synonym">Thea sinensis</name>
    <dbReference type="NCBI Taxonomy" id="4442"/>
    <lineage>
        <taxon>Eukaryota</taxon>
        <taxon>Viridiplantae</taxon>
        <taxon>Streptophyta</taxon>
        <taxon>Embryophyta</taxon>
        <taxon>Tracheophyta</taxon>
        <taxon>Spermatophyta</taxon>
        <taxon>Magnoliopsida</taxon>
        <taxon>eudicotyledons</taxon>
        <taxon>Gunneridae</taxon>
        <taxon>Pentapetalae</taxon>
        <taxon>asterids</taxon>
        <taxon>Ericales</taxon>
        <taxon>Theaceae</taxon>
        <taxon>Camellia</taxon>
    </lineage>
</organism>
<dbReference type="GO" id="GO:0016020">
    <property type="term" value="C:membrane"/>
    <property type="evidence" value="ECO:0007669"/>
    <property type="project" value="UniProtKB-SubCell"/>
</dbReference>
<accession>A0A7J7H6N7</accession>
<dbReference type="EMBL" id="JACBKZ010000006">
    <property type="protein sequence ID" value="KAF5948653.1"/>
    <property type="molecule type" value="Genomic_DNA"/>
</dbReference>
<dbReference type="Gene3D" id="3.40.50.2300">
    <property type="match status" value="1"/>
</dbReference>